<evidence type="ECO:0000313" key="1">
    <source>
        <dbReference type="EMBL" id="KAF4039076.1"/>
    </source>
</evidence>
<proteinExistence type="predicted"/>
<evidence type="ECO:0000313" key="3">
    <source>
        <dbReference type="EMBL" id="KAF4146314.1"/>
    </source>
</evidence>
<evidence type="ECO:0000313" key="4">
    <source>
        <dbReference type="Proteomes" id="UP000602510"/>
    </source>
</evidence>
<evidence type="ECO:0000313" key="2">
    <source>
        <dbReference type="EMBL" id="KAF4143316.1"/>
    </source>
</evidence>
<sequence>MRWLNDWRRIRGFLSNICVRRDITNVDRVLVYTDALVGANIASSAYAEKLTMTAYPNSSKLNAPTPASSQALVRGALIVFIRDVLYPNMYMLNDREKGLDVP</sequence>
<organism evidence="1 4">
    <name type="scientific">Phytophthora infestans</name>
    <name type="common">Potato late blight agent</name>
    <name type="synonym">Botrytis infestans</name>
    <dbReference type="NCBI Taxonomy" id="4787"/>
    <lineage>
        <taxon>Eukaryota</taxon>
        <taxon>Sar</taxon>
        <taxon>Stramenopiles</taxon>
        <taxon>Oomycota</taxon>
        <taxon>Peronosporomycetes</taxon>
        <taxon>Peronosporales</taxon>
        <taxon>Peronosporaceae</taxon>
        <taxon>Phytophthora</taxon>
    </lineage>
</organism>
<dbReference type="EMBL" id="JAACNO010000621">
    <property type="protein sequence ID" value="KAF4146314.1"/>
    <property type="molecule type" value="Genomic_DNA"/>
</dbReference>
<dbReference type="EMBL" id="JAACNO010001044">
    <property type="protein sequence ID" value="KAF4143316.1"/>
    <property type="molecule type" value="Genomic_DNA"/>
</dbReference>
<reference evidence="1" key="1">
    <citation type="submission" date="2020-04" db="EMBL/GenBank/DDBJ databases">
        <title>Hybrid Assembly of Korean Phytophthora infestans isolates.</title>
        <authorList>
            <person name="Prokchorchik M."/>
            <person name="Lee Y."/>
            <person name="Seo J."/>
            <person name="Cho J.-H."/>
            <person name="Park Y.-E."/>
            <person name="Jang D.-C."/>
            <person name="Im J.-S."/>
            <person name="Choi J.-G."/>
            <person name="Park H.-J."/>
            <person name="Lee G.-B."/>
            <person name="Lee Y.-G."/>
            <person name="Hong S.-Y."/>
            <person name="Cho K."/>
            <person name="Sohn K.H."/>
        </authorList>
    </citation>
    <scope>NUCLEOTIDE SEQUENCE</scope>
    <source>
        <strain evidence="1">KR_1_A1</strain>
        <strain evidence="2">KR_2_A2</strain>
    </source>
</reference>
<name>A0A833SC90_PHYIN</name>
<dbReference type="Proteomes" id="UP000602510">
    <property type="component" value="Unassembled WGS sequence"/>
</dbReference>
<dbReference type="EMBL" id="WSZM01000182">
    <property type="protein sequence ID" value="KAF4039076.1"/>
    <property type="molecule type" value="Genomic_DNA"/>
</dbReference>
<protein>
    <submittedName>
        <fullName evidence="1">Uncharacterized protein</fullName>
    </submittedName>
</protein>
<dbReference type="AlphaFoldDB" id="A0A833SC90"/>
<gene>
    <name evidence="1" type="ORF">GN244_ATG08759</name>
    <name evidence="3" type="ORF">GN958_ATG04500</name>
    <name evidence="2" type="ORF">GN958_ATG07493</name>
</gene>
<dbReference type="Proteomes" id="UP000704712">
    <property type="component" value="Unassembled WGS sequence"/>
</dbReference>
<keyword evidence="4" id="KW-1185">Reference proteome</keyword>
<accession>A0A833SC90</accession>
<comment type="caution">
    <text evidence="1">The sequence shown here is derived from an EMBL/GenBank/DDBJ whole genome shotgun (WGS) entry which is preliminary data.</text>
</comment>